<evidence type="ECO:0000256" key="3">
    <source>
        <dbReference type="ARBA" id="ARBA00022475"/>
    </source>
</evidence>
<feature type="transmembrane region" description="Helical" evidence="11">
    <location>
        <begin position="6"/>
        <end position="27"/>
    </location>
</feature>
<feature type="transmembrane region" description="Helical" evidence="11">
    <location>
        <begin position="34"/>
        <end position="54"/>
    </location>
</feature>
<dbReference type="RefSeq" id="WP_251967533.1">
    <property type="nucleotide sequence ID" value="NZ_CP146284.1"/>
</dbReference>
<feature type="transmembrane region" description="Helical" evidence="11">
    <location>
        <begin position="180"/>
        <end position="199"/>
    </location>
</feature>
<evidence type="ECO:0000256" key="2">
    <source>
        <dbReference type="ARBA" id="ARBA00022448"/>
    </source>
</evidence>
<keyword evidence="14" id="KW-1185">Reference proteome</keyword>
<accession>A0ABZ2IPS6</accession>
<name>A0ABZ2IPS6_9BACT</name>
<feature type="transmembrane region" description="Helical" evidence="11">
    <location>
        <begin position="323"/>
        <end position="348"/>
    </location>
</feature>
<evidence type="ECO:0000256" key="8">
    <source>
        <dbReference type="ARBA" id="ARBA00023136"/>
    </source>
</evidence>
<feature type="transmembrane region" description="Helical" evidence="11">
    <location>
        <begin position="360"/>
        <end position="382"/>
    </location>
</feature>
<dbReference type="Pfam" id="PF00999">
    <property type="entry name" value="Na_H_Exchanger"/>
    <property type="match status" value="1"/>
</dbReference>
<evidence type="ECO:0000256" key="9">
    <source>
        <dbReference type="ARBA" id="ARBA00023201"/>
    </source>
</evidence>
<feature type="transmembrane region" description="Helical" evidence="11">
    <location>
        <begin position="295"/>
        <end position="316"/>
    </location>
</feature>
<evidence type="ECO:0000256" key="10">
    <source>
        <dbReference type="SAM" id="Coils"/>
    </source>
</evidence>
<feature type="coiled-coil region" evidence="10">
    <location>
        <begin position="602"/>
        <end position="664"/>
    </location>
</feature>
<evidence type="ECO:0000256" key="7">
    <source>
        <dbReference type="ARBA" id="ARBA00023065"/>
    </source>
</evidence>
<evidence type="ECO:0000313" key="13">
    <source>
        <dbReference type="EMBL" id="WWV66189.1"/>
    </source>
</evidence>
<sequence>METIALLAPLIFVVVCLVLGAILKSLLKNTTFPYTVGLFAIGILIGLLDRFGVFPETGVLKSAVDFAGNMNPDLILYLFLPILIFDGAYELDLHVFRKSLLNSTLLAGPGMVVAMLLTGLFIMGMASFIPACEGWNWSYAFMFGALISATDPVAVVALLKELGTSKRFSTLVDAESMLNDGTGIVLFMLFFGVYTSAGATENPFVNFLLVVFGGMLLGWIIARFTIWFLGKVGGDEAVQNSVIIVSSYITFILAQSFLDVSGVIALVAFGLAITYTGKPRLKPEVNQFMDQFWELMAYMANTLIFIIVGVVIAMKIELSWTSLLLVILVYVGVNIVRMLVITILYPIMKKAGYGLTRRESFILAWGGLRGALGLTLALMVSYTLEIPEDIRRQVLLFTGGIVTLTLAVNATTMRWLLLKLGLTKVPSAKMLLDYSLKKQIVDNSENYLEKLKKREALEIANWALVEKFLPETEEAPDVTIRTKDVLADVRLRVIEKERTLCWSLYNEGIISNISLKKLLVSLDELYDRDGHVPLSYRKTIFAYYDNPFYIRWIKNWDGIKKWVDRYAHERVISGYDLGRGFIIIEKESLKFVNDVSKASVLSDSKKEALQQLVNEIEENIRQIDYSITSLSKEYPISYRCAVTRKAIRMLLANEKRQVEQFQKDGLISDAEAKVMTEDLDERNLQLRTAQINRLLDKFKLSK</sequence>
<keyword evidence="7" id="KW-0406">Ion transport</keyword>
<dbReference type="EMBL" id="CP146284">
    <property type="protein sequence ID" value="WWV66189.1"/>
    <property type="molecule type" value="Genomic_DNA"/>
</dbReference>
<dbReference type="Proteomes" id="UP001320603">
    <property type="component" value="Chromosome"/>
</dbReference>
<feature type="transmembrane region" description="Helical" evidence="11">
    <location>
        <begin position="205"/>
        <end position="230"/>
    </location>
</feature>
<evidence type="ECO:0000256" key="5">
    <source>
        <dbReference type="ARBA" id="ARBA00022989"/>
    </source>
</evidence>
<evidence type="ECO:0000259" key="12">
    <source>
        <dbReference type="Pfam" id="PF00999"/>
    </source>
</evidence>
<dbReference type="PANTHER" id="PTHR10110">
    <property type="entry name" value="SODIUM/HYDROGEN EXCHANGER"/>
    <property type="match status" value="1"/>
</dbReference>
<feature type="transmembrane region" description="Helical" evidence="11">
    <location>
        <begin position="394"/>
        <end position="417"/>
    </location>
</feature>
<feature type="transmembrane region" description="Helical" evidence="11">
    <location>
        <begin position="105"/>
        <end position="131"/>
    </location>
</feature>
<keyword evidence="9" id="KW-0739">Sodium transport</keyword>
<comment type="subcellular location">
    <subcellularLocation>
        <location evidence="1">Cell membrane</location>
        <topology evidence="1">Multi-pass membrane protein</topology>
    </subcellularLocation>
</comment>
<feature type="domain" description="Cation/H+ exchanger transmembrane" evidence="12">
    <location>
        <begin position="17"/>
        <end position="418"/>
    </location>
</feature>
<dbReference type="InterPro" id="IPR018422">
    <property type="entry name" value="Cation/H_exchanger_CPA1"/>
</dbReference>
<keyword evidence="4 11" id="KW-0812">Transmembrane</keyword>
<evidence type="ECO:0000256" key="4">
    <source>
        <dbReference type="ARBA" id="ARBA00022692"/>
    </source>
</evidence>
<keyword evidence="3" id="KW-1003">Cell membrane</keyword>
<protein>
    <submittedName>
        <fullName evidence="13">Sodium:proton antiporter</fullName>
    </submittedName>
</protein>
<feature type="transmembrane region" description="Helical" evidence="11">
    <location>
        <begin position="137"/>
        <end position="159"/>
    </location>
</feature>
<evidence type="ECO:0000256" key="11">
    <source>
        <dbReference type="SAM" id="Phobius"/>
    </source>
</evidence>
<feature type="transmembrane region" description="Helical" evidence="11">
    <location>
        <begin position="242"/>
        <end position="275"/>
    </location>
</feature>
<organism evidence="13 14">
    <name type="scientific">Parabacteroides absconsus</name>
    <dbReference type="NCBI Taxonomy" id="2951805"/>
    <lineage>
        <taxon>Bacteria</taxon>
        <taxon>Pseudomonadati</taxon>
        <taxon>Bacteroidota</taxon>
        <taxon>Bacteroidia</taxon>
        <taxon>Bacteroidales</taxon>
        <taxon>Tannerellaceae</taxon>
        <taxon>Parabacteroides</taxon>
    </lineage>
</organism>
<evidence type="ECO:0000256" key="6">
    <source>
        <dbReference type="ARBA" id="ARBA00023053"/>
    </source>
</evidence>
<reference evidence="13 14" key="1">
    <citation type="submission" date="2024-02" db="EMBL/GenBank/DDBJ databases">
        <title>Whole genome sequencing of Parabacteroides sp. AD58.</title>
        <authorList>
            <person name="Chaplin A.V."/>
            <person name="Pikina A.P."/>
            <person name="Sokolova S.R."/>
            <person name="Korostin D.O."/>
            <person name="Efimov B.A."/>
        </authorList>
    </citation>
    <scope>NUCLEOTIDE SEQUENCE [LARGE SCALE GENOMIC DNA]</scope>
    <source>
        <strain evidence="13 14">AD58</strain>
    </source>
</reference>
<keyword evidence="10" id="KW-0175">Coiled coil</keyword>
<keyword evidence="5 11" id="KW-1133">Transmembrane helix</keyword>
<keyword evidence="2" id="KW-0813">Transport</keyword>
<keyword evidence="6" id="KW-0915">Sodium</keyword>
<evidence type="ECO:0000256" key="1">
    <source>
        <dbReference type="ARBA" id="ARBA00004651"/>
    </source>
</evidence>
<evidence type="ECO:0000313" key="14">
    <source>
        <dbReference type="Proteomes" id="UP001320603"/>
    </source>
</evidence>
<proteinExistence type="predicted"/>
<feature type="transmembrane region" description="Helical" evidence="11">
    <location>
        <begin position="74"/>
        <end position="93"/>
    </location>
</feature>
<dbReference type="PANTHER" id="PTHR10110:SF86">
    <property type="entry name" value="SODIUM_HYDROGEN EXCHANGER 7"/>
    <property type="match status" value="1"/>
</dbReference>
<dbReference type="Gene3D" id="6.10.140.1330">
    <property type="match status" value="1"/>
</dbReference>
<keyword evidence="8 11" id="KW-0472">Membrane</keyword>
<gene>
    <name evidence="13" type="ORF">NEE14_014595</name>
</gene>
<dbReference type="InterPro" id="IPR006153">
    <property type="entry name" value="Cation/H_exchanger_TM"/>
</dbReference>